<dbReference type="InterPro" id="IPR022664">
    <property type="entry name" value="DapB_N_CS"/>
</dbReference>
<keyword evidence="5" id="KW-0220">Diaminopimelate biosynthesis</keyword>
<gene>
    <name evidence="16" type="ORF">SAMN04489719_2397</name>
</gene>
<dbReference type="EC" id="1.17.1.8" evidence="10 13"/>
<dbReference type="EMBL" id="LT629734">
    <property type="protein sequence ID" value="SDS47245.1"/>
    <property type="molecule type" value="Genomic_DNA"/>
</dbReference>
<evidence type="ECO:0000256" key="5">
    <source>
        <dbReference type="ARBA" id="ARBA00022915"/>
    </source>
</evidence>
<accession>A0A1H1SGX0</accession>
<dbReference type="RefSeq" id="WP_092667215.1">
    <property type="nucleotide sequence ID" value="NZ_LT629734.1"/>
</dbReference>
<keyword evidence="6" id="KW-0560">Oxidoreductase</keyword>
<dbReference type="NCBIfam" id="TIGR00036">
    <property type="entry name" value="dapB"/>
    <property type="match status" value="1"/>
</dbReference>
<evidence type="ECO:0000256" key="1">
    <source>
        <dbReference type="ARBA" id="ARBA00006642"/>
    </source>
</evidence>
<comment type="catalytic activity">
    <reaction evidence="11">
        <text>(S)-2,3,4,5-tetrahydrodipicolinate + NADP(+) + H2O = (2S,4S)-4-hydroxy-2,3,4,5-tetrahydrodipicolinate + NADPH + H(+)</text>
        <dbReference type="Rhea" id="RHEA:35331"/>
        <dbReference type="ChEBI" id="CHEBI:15377"/>
        <dbReference type="ChEBI" id="CHEBI:15378"/>
        <dbReference type="ChEBI" id="CHEBI:16845"/>
        <dbReference type="ChEBI" id="CHEBI:57783"/>
        <dbReference type="ChEBI" id="CHEBI:58349"/>
        <dbReference type="ChEBI" id="CHEBI:67139"/>
        <dbReference type="EC" id="1.17.1.8"/>
    </reaction>
</comment>
<comment type="pathway">
    <text evidence="9">Amino-acid biosynthesis; L-lysine biosynthesis via DAP pathway; (S)-tetrahydrodipicolinate from L-aspartate: step 4/4.</text>
</comment>
<dbReference type="InterPro" id="IPR000846">
    <property type="entry name" value="DapB_N"/>
</dbReference>
<keyword evidence="3" id="KW-0028">Amino-acid biosynthesis</keyword>
<proteinExistence type="inferred from homology"/>
<dbReference type="Gene3D" id="3.30.360.10">
    <property type="entry name" value="Dihydrodipicolinate Reductase, domain 2"/>
    <property type="match status" value="1"/>
</dbReference>
<dbReference type="GO" id="GO:0019877">
    <property type="term" value="P:diaminopimelate biosynthetic process"/>
    <property type="evidence" value="ECO:0007669"/>
    <property type="project" value="UniProtKB-KW"/>
</dbReference>
<dbReference type="PIRSF" id="PIRSF000161">
    <property type="entry name" value="DHPR"/>
    <property type="match status" value="1"/>
</dbReference>
<keyword evidence="4" id="KW-0521">NADP</keyword>
<feature type="domain" description="Dihydrodipicolinate reductase C-terminal" evidence="15">
    <location>
        <begin position="107"/>
        <end position="226"/>
    </location>
</feature>
<keyword evidence="2" id="KW-0963">Cytoplasm</keyword>
<dbReference type="InterPro" id="IPR022663">
    <property type="entry name" value="DapB_C"/>
</dbReference>
<dbReference type="SUPFAM" id="SSF55347">
    <property type="entry name" value="Glyceraldehyde-3-phosphate dehydrogenase-like, C-terminal domain"/>
    <property type="match status" value="1"/>
</dbReference>
<evidence type="ECO:0000256" key="10">
    <source>
        <dbReference type="ARBA" id="ARBA00038983"/>
    </source>
</evidence>
<sequence>MAGTRRVGIAGSTGRLGSLALRLAQEADDLEPVEVDVRESTDLAGLDVVFDATVLAASATLVEAAGDAGVPLVVGTSGWSDERIRALRDRGGDRIRIVPNFSLGSVLETHLATIAAQHFTAVEVVEAHHDRKRDAPSGTATRTAEAIGAVRGFQPATPDEPGRGEIIAGVPVHAIRLPGVVARQEVIFGGIGETLTIRHDTTSSDSYSAGILLALRAEPQPGVTVGIGDLLGLA</sequence>
<dbReference type="FunFam" id="3.30.360.10:FF:000009">
    <property type="entry name" value="4-hydroxy-tetrahydrodipicolinate reductase"/>
    <property type="match status" value="1"/>
</dbReference>
<evidence type="ECO:0000256" key="12">
    <source>
        <dbReference type="ARBA" id="ARBA00049396"/>
    </source>
</evidence>
<dbReference type="Pfam" id="PF01113">
    <property type="entry name" value="DapB_N"/>
    <property type="match status" value="1"/>
</dbReference>
<dbReference type="GO" id="GO:0005829">
    <property type="term" value="C:cytosol"/>
    <property type="evidence" value="ECO:0007669"/>
    <property type="project" value="TreeGrafter"/>
</dbReference>
<dbReference type="GO" id="GO:0009089">
    <property type="term" value="P:lysine biosynthetic process via diaminopimelate"/>
    <property type="evidence" value="ECO:0007669"/>
    <property type="project" value="UniProtKB-UniRule"/>
</dbReference>
<keyword evidence="17" id="KW-1185">Reference proteome</keyword>
<comment type="similarity">
    <text evidence="1">Belongs to the DapB family.</text>
</comment>
<evidence type="ECO:0000256" key="9">
    <source>
        <dbReference type="ARBA" id="ARBA00037922"/>
    </source>
</evidence>
<evidence type="ECO:0000256" key="3">
    <source>
        <dbReference type="ARBA" id="ARBA00022605"/>
    </source>
</evidence>
<evidence type="ECO:0000313" key="16">
    <source>
        <dbReference type="EMBL" id="SDS47245.1"/>
    </source>
</evidence>
<evidence type="ECO:0000256" key="11">
    <source>
        <dbReference type="ARBA" id="ARBA00049080"/>
    </source>
</evidence>
<comment type="catalytic activity">
    <reaction evidence="12">
        <text>(S)-2,3,4,5-tetrahydrodipicolinate + NAD(+) + H2O = (2S,4S)-4-hydroxy-2,3,4,5-tetrahydrodipicolinate + NADH + H(+)</text>
        <dbReference type="Rhea" id="RHEA:35323"/>
        <dbReference type="ChEBI" id="CHEBI:15377"/>
        <dbReference type="ChEBI" id="CHEBI:15378"/>
        <dbReference type="ChEBI" id="CHEBI:16845"/>
        <dbReference type="ChEBI" id="CHEBI:57540"/>
        <dbReference type="ChEBI" id="CHEBI:57945"/>
        <dbReference type="ChEBI" id="CHEBI:67139"/>
        <dbReference type="EC" id="1.17.1.8"/>
    </reaction>
</comment>
<reference evidence="17" key="1">
    <citation type="submission" date="2016-10" db="EMBL/GenBank/DDBJ databases">
        <authorList>
            <person name="Varghese N."/>
            <person name="Submissions S."/>
        </authorList>
    </citation>
    <scope>NUCLEOTIDE SEQUENCE [LARGE SCALE GENOMIC DNA]</scope>
    <source>
        <strain evidence="17">DSM 22965</strain>
    </source>
</reference>
<evidence type="ECO:0000259" key="15">
    <source>
        <dbReference type="Pfam" id="PF05173"/>
    </source>
</evidence>
<dbReference type="GO" id="GO:0008839">
    <property type="term" value="F:4-hydroxy-tetrahydrodipicolinate reductase"/>
    <property type="evidence" value="ECO:0007669"/>
    <property type="project" value="UniProtKB-UniRule"/>
</dbReference>
<dbReference type="AlphaFoldDB" id="A0A1H1SGX0"/>
<feature type="domain" description="Dihydrodipicolinate reductase N-terminal" evidence="14">
    <location>
        <begin position="6"/>
        <end position="96"/>
    </location>
</feature>
<keyword evidence="8" id="KW-0457">Lysine biosynthesis</keyword>
<organism evidence="16 17">
    <name type="scientific">Agrococcus carbonis</name>
    <dbReference type="NCBI Taxonomy" id="684552"/>
    <lineage>
        <taxon>Bacteria</taxon>
        <taxon>Bacillati</taxon>
        <taxon>Actinomycetota</taxon>
        <taxon>Actinomycetes</taxon>
        <taxon>Micrococcales</taxon>
        <taxon>Microbacteriaceae</taxon>
        <taxon>Agrococcus</taxon>
    </lineage>
</organism>
<dbReference type="Proteomes" id="UP000199649">
    <property type="component" value="Chromosome I"/>
</dbReference>
<dbReference type="STRING" id="684552.SAMN04489719_2397"/>
<protein>
    <recommendedName>
        <fullName evidence="10 13">4-hydroxy-tetrahydrodipicolinate reductase</fullName>
        <ecNumber evidence="10 13">1.17.1.8</ecNumber>
    </recommendedName>
</protein>
<evidence type="ECO:0000256" key="2">
    <source>
        <dbReference type="ARBA" id="ARBA00022490"/>
    </source>
</evidence>
<evidence type="ECO:0000256" key="13">
    <source>
        <dbReference type="NCBIfam" id="TIGR00036"/>
    </source>
</evidence>
<dbReference type="PANTHER" id="PTHR20836">
    <property type="entry name" value="DIHYDRODIPICOLINATE REDUCTASE"/>
    <property type="match status" value="1"/>
</dbReference>
<name>A0A1H1SGX0_9MICO</name>
<dbReference type="InterPro" id="IPR023940">
    <property type="entry name" value="DHDPR_bac"/>
</dbReference>
<evidence type="ECO:0000256" key="4">
    <source>
        <dbReference type="ARBA" id="ARBA00022857"/>
    </source>
</evidence>
<dbReference type="PROSITE" id="PS01298">
    <property type="entry name" value="DAPB"/>
    <property type="match status" value="1"/>
</dbReference>
<dbReference type="OrthoDB" id="9790352at2"/>
<evidence type="ECO:0000313" key="17">
    <source>
        <dbReference type="Proteomes" id="UP000199649"/>
    </source>
</evidence>
<evidence type="ECO:0000259" key="14">
    <source>
        <dbReference type="Pfam" id="PF01113"/>
    </source>
</evidence>
<dbReference type="SUPFAM" id="SSF51735">
    <property type="entry name" value="NAD(P)-binding Rossmann-fold domains"/>
    <property type="match status" value="1"/>
</dbReference>
<dbReference type="PANTHER" id="PTHR20836:SF0">
    <property type="entry name" value="4-HYDROXY-TETRAHYDRODIPICOLINATE REDUCTASE 1, CHLOROPLASTIC-RELATED"/>
    <property type="match status" value="1"/>
</dbReference>
<keyword evidence="7" id="KW-0520">NAD</keyword>
<evidence type="ECO:0000256" key="7">
    <source>
        <dbReference type="ARBA" id="ARBA00023027"/>
    </source>
</evidence>
<evidence type="ECO:0000256" key="8">
    <source>
        <dbReference type="ARBA" id="ARBA00023154"/>
    </source>
</evidence>
<dbReference type="Pfam" id="PF05173">
    <property type="entry name" value="DapB_C"/>
    <property type="match status" value="1"/>
</dbReference>
<dbReference type="InterPro" id="IPR036291">
    <property type="entry name" value="NAD(P)-bd_dom_sf"/>
</dbReference>
<dbReference type="Gene3D" id="3.40.50.720">
    <property type="entry name" value="NAD(P)-binding Rossmann-like Domain"/>
    <property type="match status" value="1"/>
</dbReference>
<evidence type="ECO:0000256" key="6">
    <source>
        <dbReference type="ARBA" id="ARBA00023002"/>
    </source>
</evidence>